<evidence type="ECO:0000256" key="8">
    <source>
        <dbReference type="ARBA" id="ARBA00030520"/>
    </source>
</evidence>
<dbReference type="InterPro" id="IPR009080">
    <property type="entry name" value="tRNAsynth_Ia_anticodon-bd"/>
</dbReference>
<dbReference type="NCBIfam" id="TIGR00395">
    <property type="entry name" value="leuS_arch"/>
    <property type="match status" value="1"/>
</dbReference>
<dbReference type="SUPFAM" id="SSF50677">
    <property type="entry name" value="ValRS/IleRS/LeuRS editing domain"/>
    <property type="match status" value="1"/>
</dbReference>
<dbReference type="SUPFAM" id="SSF52374">
    <property type="entry name" value="Nucleotidylyl transferase"/>
    <property type="match status" value="1"/>
</dbReference>
<evidence type="ECO:0000256" key="3">
    <source>
        <dbReference type="ARBA" id="ARBA00022598"/>
    </source>
</evidence>
<keyword evidence="6" id="KW-0648">Protein biosynthesis</keyword>
<comment type="similarity">
    <text evidence="1">Belongs to the class-I aminoacyl-tRNA synthetase family.</text>
</comment>
<sequence>MTLSSAVGGSQVNTSRRDALKLIEKKYQKIWQEERLFEANCPPESVTPTPEKFMASMAYPYMNGVLHVGHSFTLSKVEFAVGFEKMRGKNTLFPLGFHCTGMPIRTCADKLAREAEVFGQHYTDVPLAELGLVELESMREEMKSEDGSCRYKGKKTKTAVKEGHAKYQFEIMLQLGIPREEIYRFADPQYWLEHFPPLCQRDCTNFGARIDWRRSMITTDLNPFYDQFVRWQIQRLKDIGRIKFGERYTIYSVKDNQPCMDHDRQSGEGITPKEYTAIKVEVLEFSDKSIMKYLDNSKKVILIATTLRPETLYGQTGCCVSPLIDYGIYDNGPCYYITTEQSYKNMSYQKLTPNRGQHQHIALLKGSQLIGSRVHSPLAYYKELHVLPMNTILENKATGVVACVPSDSPDDFIHSKELRNKPERYGIKEEWILEPITIINTKYGDQCAPAICNDFNIRSSKQTDRLTNAKEAAYKEGLNSGIMLVGDFKGEKLEVARQKIKDLLLKNGLAFVYSEPEVPVVSRSGDYCVVSLEDQWYVDYGEPEWKSLAFEALHRMKNMNQTTMNAFESVLDWLKNWAVCRTYGLGTRLPWDEKFLVESLSDSTMYQAYYTICHLLHKDFYGAELSDSQVTPERMTPEVFDYIFLHRDNVETDIPIDVLQKMRSEFEYFYPLDVSISGKDLIPNHLTFFIYTHAVMFPPKYWPTNIRVNGHLLLNNHKMSKSTGNFLTLQDILQKYGADASRIALADAGDTVDDANFEESTANSAILRLHTLKEWCEDIINGNIVLRSSVKIGLLDKCFENEMKVLVGQTYNHFAQTNYKMALRSGFFDFQALRDFYRDTVDVMNRDLVMKYIEIQTLILTPIVPHFCEYIWRELLGHDTSVQVQTFPKFNDTIDVMHSMRLNYVRSLLRRIREAELSKVKKKKNNICDIEIGSHIKIIIFIALDFPQWQQECMVLCNELYKTGQLWDMGVVKSKVKGNLGIAMPFIMHLIQRLEAENSSEVFNHLIEYNEASMIHEMELKVMQAPQFLKACALEIVHFRHSDGIVTFGNGDVIPISKAVGKAIPGEPVVTLQRIP</sequence>
<organism evidence="12 13">
    <name type="scientific">Cyberlindnera jadinii (strain ATCC 18201 / CBS 1600 / BCRC 20928 / JCM 3617 / NBRC 0987 / NRRL Y-1542)</name>
    <name type="common">Torula yeast</name>
    <name type="synonym">Candida utilis</name>
    <dbReference type="NCBI Taxonomy" id="983966"/>
    <lineage>
        <taxon>Eukaryota</taxon>
        <taxon>Fungi</taxon>
        <taxon>Dikarya</taxon>
        <taxon>Ascomycota</taxon>
        <taxon>Saccharomycotina</taxon>
        <taxon>Saccharomycetes</taxon>
        <taxon>Phaffomycetales</taxon>
        <taxon>Phaffomycetaceae</taxon>
        <taxon>Cyberlindnera</taxon>
    </lineage>
</organism>
<dbReference type="EMBL" id="KV453929">
    <property type="protein sequence ID" value="ODV73916.1"/>
    <property type="molecule type" value="Genomic_DNA"/>
</dbReference>
<dbReference type="Pfam" id="PF08264">
    <property type="entry name" value="Anticodon_1"/>
    <property type="match status" value="1"/>
</dbReference>
<dbReference type="STRING" id="983966.A0A1E4S311"/>
<dbReference type="SUPFAM" id="SSF47323">
    <property type="entry name" value="Anticodon-binding domain of a subclass of class I aminoacyl-tRNA synthetases"/>
    <property type="match status" value="1"/>
</dbReference>
<dbReference type="FunFam" id="3.90.740.10:FF:000001">
    <property type="entry name" value="Leucine--tRNA ligase, cytoplasmic"/>
    <property type="match status" value="1"/>
</dbReference>
<keyword evidence="7 12" id="KW-0030">Aminoacyl-tRNA synthetase</keyword>
<dbReference type="Pfam" id="PF00133">
    <property type="entry name" value="tRNA-synt_1"/>
    <property type="match status" value="2"/>
</dbReference>
<dbReference type="OMA" id="KPTCLME"/>
<dbReference type="GO" id="GO:0005524">
    <property type="term" value="F:ATP binding"/>
    <property type="evidence" value="ECO:0007669"/>
    <property type="project" value="UniProtKB-KW"/>
</dbReference>
<evidence type="ECO:0000313" key="13">
    <source>
        <dbReference type="Proteomes" id="UP000094389"/>
    </source>
</evidence>
<dbReference type="InterPro" id="IPR002300">
    <property type="entry name" value="aa-tRNA-synth_Ia"/>
</dbReference>
<evidence type="ECO:0000256" key="2">
    <source>
        <dbReference type="ARBA" id="ARBA00013164"/>
    </source>
</evidence>
<dbReference type="PANTHER" id="PTHR45794">
    <property type="entry name" value="LEUCYL-TRNA SYNTHETASE"/>
    <property type="match status" value="1"/>
</dbReference>
<name>A0A1E4S311_CYBJN</name>
<dbReference type="GO" id="GO:0002161">
    <property type="term" value="F:aminoacyl-tRNA deacylase activity"/>
    <property type="evidence" value="ECO:0007669"/>
    <property type="project" value="InterPro"/>
</dbReference>
<dbReference type="AlphaFoldDB" id="A0A1E4S311"/>
<dbReference type="InterPro" id="IPR004493">
    <property type="entry name" value="Leu-tRNA-synth_Ia_arc/euk"/>
</dbReference>
<dbReference type="InterPro" id="IPR014729">
    <property type="entry name" value="Rossmann-like_a/b/a_fold"/>
</dbReference>
<evidence type="ECO:0000256" key="5">
    <source>
        <dbReference type="ARBA" id="ARBA00022840"/>
    </source>
</evidence>
<keyword evidence="4" id="KW-0547">Nucleotide-binding</keyword>
<evidence type="ECO:0000259" key="10">
    <source>
        <dbReference type="Pfam" id="PF00133"/>
    </source>
</evidence>
<keyword evidence="5" id="KW-0067">ATP-binding</keyword>
<reference evidence="12 13" key="1">
    <citation type="journal article" date="2016" name="Proc. Natl. Acad. Sci. U.S.A.">
        <title>Comparative genomics of biotechnologically important yeasts.</title>
        <authorList>
            <person name="Riley R."/>
            <person name="Haridas S."/>
            <person name="Wolfe K.H."/>
            <person name="Lopes M.R."/>
            <person name="Hittinger C.T."/>
            <person name="Goeker M."/>
            <person name="Salamov A.A."/>
            <person name="Wisecaver J.H."/>
            <person name="Long T.M."/>
            <person name="Calvey C.H."/>
            <person name="Aerts A.L."/>
            <person name="Barry K.W."/>
            <person name="Choi C."/>
            <person name="Clum A."/>
            <person name="Coughlan A.Y."/>
            <person name="Deshpande S."/>
            <person name="Douglass A.P."/>
            <person name="Hanson S.J."/>
            <person name="Klenk H.-P."/>
            <person name="LaButti K.M."/>
            <person name="Lapidus A."/>
            <person name="Lindquist E.A."/>
            <person name="Lipzen A.M."/>
            <person name="Meier-Kolthoff J.P."/>
            <person name="Ohm R.A."/>
            <person name="Otillar R.P."/>
            <person name="Pangilinan J.L."/>
            <person name="Peng Y."/>
            <person name="Rokas A."/>
            <person name="Rosa C.A."/>
            <person name="Scheuner C."/>
            <person name="Sibirny A.A."/>
            <person name="Slot J.C."/>
            <person name="Stielow J.B."/>
            <person name="Sun H."/>
            <person name="Kurtzman C.P."/>
            <person name="Blackwell M."/>
            <person name="Grigoriev I.V."/>
            <person name="Jeffries T.W."/>
        </authorList>
    </citation>
    <scope>NUCLEOTIDE SEQUENCE [LARGE SCALE GENOMIC DNA]</scope>
    <source>
        <strain evidence="13">ATCC 18201 / CBS 1600 / BCRC 20928 / JCM 3617 / NBRC 0987 / NRRL Y-1542</strain>
    </source>
</reference>
<dbReference type="OrthoDB" id="10249672at2759"/>
<dbReference type="EC" id="6.1.1.4" evidence="2"/>
<dbReference type="InterPro" id="IPR013155">
    <property type="entry name" value="M/V/L/I-tRNA-synth_anticd-bd"/>
</dbReference>
<dbReference type="Proteomes" id="UP000094389">
    <property type="component" value="Unassembled WGS sequence"/>
</dbReference>
<accession>A0A1E4S311</accession>
<dbReference type="PANTHER" id="PTHR45794:SF1">
    <property type="entry name" value="LEUCINE--TRNA LIGASE, CYTOPLASMIC"/>
    <property type="match status" value="1"/>
</dbReference>
<evidence type="ECO:0000256" key="9">
    <source>
        <dbReference type="ARBA" id="ARBA00047469"/>
    </source>
</evidence>
<gene>
    <name evidence="12" type="ORF">CYBJADRAFT_80319</name>
</gene>
<dbReference type="RefSeq" id="XP_020070955.1">
    <property type="nucleotide sequence ID" value="XM_020217946.1"/>
</dbReference>
<evidence type="ECO:0000256" key="4">
    <source>
        <dbReference type="ARBA" id="ARBA00022741"/>
    </source>
</evidence>
<keyword evidence="13" id="KW-1185">Reference proteome</keyword>
<dbReference type="InterPro" id="IPR009008">
    <property type="entry name" value="Val/Leu/Ile-tRNA-synth_edit"/>
</dbReference>
<feature type="domain" description="Aminoacyl-tRNA synthetase class Ia" evidence="10">
    <location>
        <begin position="194"/>
        <end position="757"/>
    </location>
</feature>
<evidence type="ECO:0000259" key="11">
    <source>
        <dbReference type="Pfam" id="PF08264"/>
    </source>
</evidence>
<evidence type="ECO:0000313" key="12">
    <source>
        <dbReference type="EMBL" id="ODV73916.1"/>
    </source>
</evidence>
<proteinExistence type="inferred from homology"/>
<dbReference type="GeneID" id="30992342"/>
<protein>
    <recommendedName>
        <fullName evidence="2">leucine--tRNA ligase</fullName>
        <ecNumber evidence="2">6.1.1.4</ecNumber>
    </recommendedName>
    <alternativeName>
        <fullName evidence="8">Leucyl-tRNA synthetase</fullName>
    </alternativeName>
</protein>
<evidence type="ECO:0000256" key="6">
    <source>
        <dbReference type="ARBA" id="ARBA00022917"/>
    </source>
</evidence>
<dbReference type="GO" id="GO:0004823">
    <property type="term" value="F:leucine-tRNA ligase activity"/>
    <property type="evidence" value="ECO:0007669"/>
    <property type="project" value="UniProtKB-EC"/>
</dbReference>
<dbReference type="Gene3D" id="3.90.740.10">
    <property type="entry name" value="Valyl/Leucyl/Isoleucyl-tRNA synthetase, editing domain"/>
    <property type="match status" value="1"/>
</dbReference>
<feature type="domain" description="Methionyl/Valyl/Leucyl/Isoleucyl-tRNA synthetase anticodon-binding" evidence="11">
    <location>
        <begin position="796"/>
        <end position="921"/>
    </location>
</feature>
<dbReference type="GO" id="GO:0006429">
    <property type="term" value="P:leucyl-tRNA aminoacylation"/>
    <property type="evidence" value="ECO:0007669"/>
    <property type="project" value="InterPro"/>
</dbReference>
<keyword evidence="3" id="KW-0436">Ligase</keyword>
<evidence type="ECO:0000256" key="1">
    <source>
        <dbReference type="ARBA" id="ARBA00005594"/>
    </source>
</evidence>
<feature type="domain" description="Aminoacyl-tRNA synthetase class Ia" evidence="10">
    <location>
        <begin position="28"/>
        <end position="111"/>
    </location>
</feature>
<evidence type="ECO:0000256" key="7">
    <source>
        <dbReference type="ARBA" id="ARBA00023146"/>
    </source>
</evidence>
<dbReference type="Gene3D" id="3.40.50.620">
    <property type="entry name" value="HUPs"/>
    <property type="match status" value="1"/>
</dbReference>
<comment type="catalytic activity">
    <reaction evidence="9">
        <text>tRNA(Leu) + L-leucine + ATP = L-leucyl-tRNA(Leu) + AMP + diphosphate</text>
        <dbReference type="Rhea" id="RHEA:11688"/>
        <dbReference type="Rhea" id="RHEA-COMP:9613"/>
        <dbReference type="Rhea" id="RHEA-COMP:9622"/>
        <dbReference type="ChEBI" id="CHEBI:30616"/>
        <dbReference type="ChEBI" id="CHEBI:33019"/>
        <dbReference type="ChEBI" id="CHEBI:57427"/>
        <dbReference type="ChEBI" id="CHEBI:78442"/>
        <dbReference type="ChEBI" id="CHEBI:78494"/>
        <dbReference type="ChEBI" id="CHEBI:456215"/>
        <dbReference type="EC" id="6.1.1.4"/>
    </reaction>
</comment>